<dbReference type="InterPro" id="IPR001179">
    <property type="entry name" value="PPIase_FKBP_dom"/>
</dbReference>
<evidence type="ECO:0000256" key="2">
    <source>
        <dbReference type="ARBA" id="ARBA00013194"/>
    </source>
</evidence>
<name>A0A813GRH3_POLGL</name>
<comment type="caution">
    <text evidence="8">The sequence shown here is derived from an EMBL/GenBank/DDBJ whole genome shotgun (WGS) entry which is preliminary data.</text>
</comment>
<evidence type="ECO:0000313" key="7">
    <source>
        <dbReference type="EMBL" id="CAE8589872.1"/>
    </source>
</evidence>
<evidence type="ECO:0000313" key="8">
    <source>
        <dbReference type="EMBL" id="CAE8629609.1"/>
    </source>
</evidence>
<dbReference type="EC" id="5.2.1.8" evidence="2 5"/>
<dbReference type="PANTHER" id="PTHR10516">
    <property type="entry name" value="PEPTIDYL-PROLYL CIS-TRANS ISOMERASE"/>
    <property type="match status" value="1"/>
</dbReference>
<evidence type="ECO:0000256" key="1">
    <source>
        <dbReference type="ARBA" id="ARBA00000971"/>
    </source>
</evidence>
<feature type="domain" description="PPIase FKBP-type" evidence="6">
    <location>
        <begin position="35"/>
        <end position="121"/>
    </location>
</feature>
<dbReference type="PANTHER" id="PTHR10516:SF457">
    <property type="entry name" value="PEPTIDYLPROLYL ISOMERASE"/>
    <property type="match status" value="1"/>
</dbReference>
<dbReference type="EMBL" id="CAJNNV010003940">
    <property type="protein sequence ID" value="CAE8589872.1"/>
    <property type="molecule type" value="Genomic_DNA"/>
</dbReference>
<accession>A0A813GRH3</accession>
<evidence type="ECO:0000259" key="6">
    <source>
        <dbReference type="PROSITE" id="PS50059"/>
    </source>
</evidence>
<dbReference type="InterPro" id="IPR046357">
    <property type="entry name" value="PPIase_dom_sf"/>
</dbReference>
<evidence type="ECO:0000256" key="3">
    <source>
        <dbReference type="ARBA" id="ARBA00023110"/>
    </source>
</evidence>
<dbReference type="InterPro" id="IPR050689">
    <property type="entry name" value="FKBP-type_PPIase"/>
</dbReference>
<dbReference type="OrthoDB" id="1902587at2759"/>
<dbReference type="SUPFAM" id="SSF54534">
    <property type="entry name" value="FKBP-like"/>
    <property type="match status" value="1"/>
</dbReference>
<dbReference type="Proteomes" id="UP000654075">
    <property type="component" value="Unassembled WGS sequence"/>
</dbReference>
<protein>
    <recommendedName>
        <fullName evidence="2 5">peptidylprolyl isomerase</fullName>
        <ecNumber evidence="2 5">5.2.1.8</ecNumber>
    </recommendedName>
</protein>
<evidence type="ECO:0000256" key="4">
    <source>
        <dbReference type="ARBA" id="ARBA00023235"/>
    </source>
</evidence>
<dbReference type="GO" id="GO:0005737">
    <property type="term" value="C:cytoplasm"/>
    <property type="evidence" value="ECO:0007669"/>
    <property type="project" value="TreeGrafter"/>
</dbReference>
<dbReference type="Pfam" id="PF00254">
    <property type="entry name" value="FKBP_C"/>
    <property type="match status" value="1"/>
</dbReference>
<sequence length="121" mass="12893">MPIDIGISEADLEKRGYILHTTKPGAAGGVKPTEGKKIVMSYKGMLVDGTVFDQSERFETLIGVGAVIGGWDKGVMEMTVGQEGRLVCHHTHAYGADGDPTPPAIPPFATLVFDVKLLNIL</sequence>
<organism evidence="8 9">
    <name type="scientific">Polarella glacialis</name>
    <name type="common">Dinoflagellate</name>
    <dbReference type="NCBI Taxonomy" id="89957"/>
    <lineage>
        <taxon>Eukaryota</taxon>
        <taxon>Sar</taxon>
        <taxon>Alveolata</taxon>
        <taxon>Dinophyceae</taxon>
        <taxon>Suessiales</taxon>
        <taxon>Suessiaceae</taxon>
        <taxon>Polarella</taxon>
    </lineage>
</organism>
<evidence type="ECO:0000313" key="9">
    <source>
        <dbReference type="Proteomes" id="UP000654075"/>
    </source>
</evidence>
<dbReference type="GO" id="GO:0003755">
    <property type="term" value="F:peptidyl-prolyl cis-trans isomerase activity"/>
    <property type="evidence" value="ECO:0007669"/>
    <property type="project" value="UniProtKB-KW"/>
</dbReference>
<keyword evidence="4 5" id="KW-0413">Isomerase</keyword>
<dbReference type="Gene3D" id="3.10.50.40">
    <property type="match status" value="1"/>
</dbReference>
<keyword evidence="3 5" id="KW-0697">Rotamase</keyword>
<reference evidence="8" key="1">
    <citation type="submission" date="2021-02" db="EMBL/GenBank/DDBJ databases">
        <authorList>
            <person name="Dougan E. K."/>
            <person name="Rhodes N."/>
            <person name="Thang M."/>
            <person name="Chan C."/>
        </authorList>
    </citation>
    <scope>NUCLEOTIDE SEQUENCE</scope>
</reference>
<proteinExistence type="predicted"/>
<dbReference type="AlphaFoldDB" id="A0A813GRH3"/>
<keyword evidence="9" id="KW-1185">Reference proteome</keyword>
<comment type="catalytic activity">
    <reaction evidence="1 5">
        <text>[protein]-peptidylproline (omega=180) = [protein]-peptidylproline (omega=0)</text>
        <dbReference type="Rhea" id="RHEA:16237"/>
        <dbReference type="Rhea" id="RHEA-COMP:10747"/>
        <dbReference type="Rhea" id="RHEA-COMP:10748"/>
        <dbReference type="ChEBI" id="CHEBI:83833"/>
        <dbReference type="ChEBI" id="CHEBI:83834"/>
        <dbReference type="EC" id="5.2.1.8"/>
    </reaction>
</comment>
<evidence type="ECO:0000256" key="5">
    <source>
        <dbReference type="PROSITE-ProRule" id="PRU00277"/>
    </source>
</evidence>
<dbReference type="EMBL" id="CAJNNV010029668">
    <property type="protein sequence ID" value="CAE8629609.1"/>
    <property type="molecule type" value="Genomic_DNA"/>
</dbReference>
<dbReference type="PROSITE" id="PS50059">
    <property type="entry name" value="FKBP_PPIASE"/>
    <property type="match status" value="1"/>
</dbReference>
<gene>
    <name evidence="8" type="ORF">PGLA1383_LOCUS46038</name>
    <name evidence="7" type="ORF">PGLA1383_LOCUS8602</name>
</gene>